<comment type="subcellular location">
    <subcellularLocation>
        <location evidence="1">Membrane</location>
        <topology evidence="1">Single-pass membrane protein</topology>
    </subcellularLocation>
</comment>
<evidence type="ECO:0000256" key="1">
    <source>
        <dbReference type="ARBA" id="ARBA00004167"/>
    </source>
</evidence>
<feature type="region of interest" description="Disordered" evidence="5">
    <location>
        <begin position="1"/>
        <end position="22"/>
    </location>
</feature>
<dbReference type="PANTHER" id="PTHR30168:SF0">
    <property type="entry name" value="INNER MEMBRANE PROTEIN"/>
    <property type="match status" value="1"/>
</dbReference>
<name>A0ABV8MC38_9ACTN</name>
<gene>
    <name evidence="6" type="ORF">ACFO0M_15865</name>
</gene>
<feature type="compositionally biased region" description="Low complexity" evidence="5">
    <location>
        <begin position="9"/>
        <end position="22"/>
    </location>
</feature>
<evidence type="ECO:0000256" key="4">
    <source>
        <dbReference type="ARBA" id="ARBA00023136"/>
    </source>
</evidence>
<keyword evidence="7" id="KW-1185">Reference proteome</keyword>
<evidence type="ECO:0000256" key="5">
    <source>
        <dbReference type="SAM" id="MobiDB-lite"/>
    </source>
</evidence>
<dbReference type="RefSeq" id="WP_377522186.1">
    <property type="nucleotide sequence ID" value="NZ_JBHSBT010000016.1"/>
</dbReference>
<reference evidence="7" key="1">
    <citation type="journal article" date="2019" name="Int. J. Syst. Evol. Microbiol.">
        <title>The Global Catalogue of Microorganisms (GCM) 10K type strain sequencing project: providing services to taxonomists for standard genome sequencing and annotation.</title>
        <authorList>
            <consortium name="The Broad Institute Genomics Platform"/>
            <consortium name="The Broad Institute Genome Sequencing Center for Infectious Disease"/>
            <person name="Wu L."/>
            <person name="Ma J."/>
        </authorList>
    </citation>
    <scope>NUCLEOTIDE SEQUENCE [LARGE SCALE GENOMIC DNA]</scope>
    <source>
        <strain evidence="7">2803GPT1-18</strain>
    </source>
</reference>
<dbReference type="EMBL" id="JBHSBT010000016">
    <property type="protein sequence ID" value="MFC4147733.1"/>
    <property type="molecule type" value="Genomic_DNA"/>
</dbReference>
<dbReference type="InterPro" id="IPR007343">
    <property type="entry name" value="Uncharacterised_pept_Zn_put"/>
</dbReference>
<keyword evidence="3" id="KW-1133">Transmembrane helix</keyword>
<evidence type="ECO:0000313" key="6">
    <source>
        <dbReference type="EMBL" id="MFC4147733.1"/>
    </source>
</evidence>
<proteinExistence type="predicted"/>
<feature type="region of interest" description="Disordered" evidence="5">
    <location>
        <begin position="111"/>
        <end position="141"/>
    </location>
</feature>
<dbReference type="Proteomes" id="UP001595788">
    <property type="component" value="Unassembled WGS sequence"/>
</dbReference>
<comment type="caution">
    <text evidence="6">The sequence shown here is derived from an EMBL/GenBank/DDBJ whole genome shotgun (WGS) entry which is preliminary data.</text>
</comment>
<protein>
    <submittedName>
        <fullName evidence="6">Neutral zinc metallopeptidase</fullName>
    </submittedName>
</protein>
<keyword evidence="4" id="KW-0472">Membrane</keyword>
<sequence>MQGHQDRLAAGAVPPAASPVDDAGVNRFVRHGRTVPGGCHRPLGGGTAERQRAVVRAQGWHHPSVDGVRVPTRSEAGEGTVGERARGRQPGLLAGLLVAAMVAGGCMVGGVSSQGEPAQPRPQQPRQPASPGAQTTRADGTTSVAEFKQDFNDALGGAQSYWTAQFRKSGKRFQPVRRVVPYTRAGEVSCGGQGLPRNNAVYCSAGDFIAYDVNWSVAAFRQVGDAFLFYLLGHEYAHGVQVRLGIRYTYTIQQELQADCMAGAYLGDSVRDGSLRLEDGDLEEFREGLLAVGDDPDQPWFAEGSHGSAEQRTDSFFRGYEKSLGACGLN</sequence>
<evidence type="ECO:0000256" key="3">
    <source>
        <dbReference type="ARBA" id="ARBA00022989"/>
    </source>
</evidence>
<dbReference type="Pfam" id="PF04228">
    <property type="entry name" value="Zn_peptidase"/>
    <property type="match status" value="1"/>
</dbReference>
<accession>A0ABV8MC38</accession>
<evidence type="ECO:0000256" key="2">
    <source>
        <dbReference type="ARBA" id="ARBA00022692"/>
    </source>
</evidence>
<feature type="region of interest" description="Disordered" evidence="5">
    <location>
        <begin position="59"/>
        <end position="86"/>
    </location>
</feature>
<dbReference type="PANTHER" id="PTHR30168">
    <property type="entry name" value="PUTATIVE MEMBRANE PROTEIN YPFJ"/>
    <property type="match status" value="1"/>
</dbReference>
<keyword evidence="2" id="KW-0812">Transmembrane</keyword>
<organism evidence="6 7">
    <name type="scientific">Micromonospora mangrovi</name>
    <dbReference type="NCBI Taxonomy" id="1182597"/>
    <lineage>
        <taxon>Bacteria</taxon>
        <taxon>Bacillati</taxon>
        <taxon>Actinomycetota</taxon>
        <taxon>Actinomycetes</taxon>
        <taxon>Micromonosporales</taxon>
        <taxon>Micromonosporaceae</taxon>
        <taxon>Micromonospora</taxon>
    </lineage>
</organism>
<evidence type="ECO:0000313" key="7">
    <source>
        <dbReference type="Proteomes" id="UP001595788"/>
    </source>
</evidence>